<dbReference type="PANTHER" id="PTHR38568:SF1">
    <property type="entry name" value="DUF445 DOMAIN-CONTAINING PROTEIN"/>
    <property type="match status" value="1"/>
</dbReference>
<name>A0A2A5T7L4_9GAMM</name>
<keyword evidence="3" id="KW-1185">Reference proteome</keyword>
<accession>A0A2A5T7L4</accession>
<dbReference type="AlphaFoldDB" id="A0A2A5T7L4"/>
<proteinExistence type="predicted"/>
<feature type="transmembrane region" description="Helical" evidence="1">
    <location>
        <begin position="5"/>
        <end position="21"/>
    </location>
</feature>
<keyword evidence="1" id="KW-0812">Transmembrane</keyword>
<dbReference type="GeneID" id="66950817"/>
<organism evidence="2 3">
    <name type="scientific">Candidatus Enterovibrio escicola</name>
    <dbReference type="NCBI Taxonomy" id="1927127"/>
    <lineage>
        <taxon>Bacteria</taxon>
        <taxon>Pseudomonadati</taxon>
        <taxon>Pseudomonadota</taxon>
        <taxon>Gammaproteobacteria</taxon>
        <taxon>Vibrionales</taxon>
        <taxon>Vibrionaceae</taxon>
        <taxon>Enterovibrio</taxon>
    </lineage>
</organism>
<evidence type="ECO:0000313" key="2">
    <source>
        <dbReference type="EMBL" id="PCS24151.1"/>
    </source>
</evidence>
<evidence type="ECO:0000313" key="3">
    <source>
        <dbReference type="Proteomes" id="UP000219020"/>
    </source>
</evidence>
<reference evidence="3" key="1">
    <citation type="submission" date="2017-04" db="EMBL/GenBank/DDBJ databases">
        <title>Genome evolution of the luminous symbionts of deep sea anglerfish.</title>
        <authorList>
            <person name="Hendry T.A."/>
        </authorList>
    </citation>
    <scope>NUCLEOTIDE SEQUENCE [LARGE SCALE GENOMIC DNA]</scope>
</reference>
<gene>
    <name evidence="2" type="ORF">BTN49_0145</name>
</gene>
<dbReference type="RefSeq" id="WP_097355678.1">
    <property type="nucleotide sequence ID" value="NZ_CAWNJE010000012.1"/>
</dbReference>
<evidence type="ECO:0008006" key="4">
    <source>
        <dbReference type="Google" id="ProtNLM"/>
    </source>
</evidence>
<keyword evidence="1" id="KW-0472">Membrane</keyword>
<dbReference type="PANTHER" id="PTHR38568">
    <property type="entry name" value="DUF445 DOMAIN-CONTAINING PROTEIN-RELATED"/>
    <property type="match status" value="1"/>
</dbReference>
<keyword evidence="1" id="KW-1133">Transmembrane helix</keyword>
<feature type="transmembrane region" description="Helical" evidence="1">
    <location>
        <begin position="212"/>
        <end position="233"/>
    </location>
</feature>
<dbReference type="Proteomes" id="UP000219020">
    <property type="component" value="Unassembled WGS sequence"/>
</dbReference>
<feature type="transmembrane region" description="Helical" evidence="1">
    <location>
        <begin position="27"/>
        <end position="48"/>
    </location>
</feature>
<dbReference type="EMBL" id="NBYY01000003">
    <property type="protein sequence ID" value="PCS24151.1"/>
    <property type="molecule type" value="Genomic_DNA"/>
</dbReference>
<sequence length="235" mass="26320">MNKSFLTHVIAIVIFAAGYYLDEAVALYGGLFALSGSLTNLLAIHMLFERVPFLYGSGVIQVRFEAFKLGIKSLIMDQFFTKENIDRFFSKKISESSTFNFALIIEHIDFNSTFDGLIDVINNSSFGSMLMLMGGPEALIPLRDPFVTKMRESIIGIIQQKDFLDAVKNQVQQLDTMNNVTSNVESIIEQRFTELTPELVKNIIQTMIREHLSWLVVWGGVFGAMIGVISALVTS</sequence>
<comment type="caution">
    <text evidence="2">The sequence shown here is derived from an EMBL/GenBank/DDBJ whole genome shotgun (WGS) entry which is preliminary data.</text>
</comment>
<protein>
    <recommendedName>
        <fullName evidence="4">DUF445 domain-containing protein</fullName>
    </recommendedName>
</protein>
<evidence type="ECO:0000256" key="1">
    <source>
        <dbReference type="SAM" id="Phobius"/>
    </source>
</evidence>